<keyword evidence="4" id="KW-1185">Reference proteome</keyword>
<dbReference type="OrthoDB" id="9776294at2"/>
<dbReference type="EMBL" id="VIGC01000022">
    <property type="protein sequence ID" value="TQE94591.1"/>
    <property type="molecule type" value="Genomic_DNA"/>
</dbReference>
<dbReference type="SUPFAM" id="SSF51735">
    <property type="entry name" value="NAD(P)-binding Rossmann-fold domains"/>
    <property type="match status" value="1"/>
</dbReference>
<dbReference type="InParanoid" id="A0A540VCU8"/>
<evidence type="ECO:0000313" key="4">
    <source>
        <dbReference type="Proteomes" id="UP000317371"/>
    </source>
</evidence>
<evidence type="ECO:0000313" key="3">
    <source>
        <dbReference type="EMBL" id="TQE94591.1"/>
    </source>
</evidence>
<dbReference type="Pfam" id="PF02254">
    <property type="entry name" value="TrkA_N"/>
    <property type="match status" value="1"/>
</dbReference>
<dbReference type="FunCoup" id="A0A540VCU8">
    <property type="interactions" value="145"/>
</dbReference>
<comment type="caution">
    <text evidence="3">The sequence shown here is derived from an EMBL/GenBank/DDBJ whole genome shotgun (WGS) entry which is preliminary data.</text>
</comment>
<feature type="domain" description="RCK C-terminal" evidence="2">
    <location>
        <begin position="180"/>
        <end position="260"/>
    </location>
</feature>
<gene>
    <name evidence="3" type="ORF">FKZ61_16040</name>
</gene>
<dbReference type="GO" id="GO:0006813">
    <property type="term" value="P:potassium ion transport"/>
    <property type="evidence" value="ECO:0007669"/>
    <property type="project" value="InterPro"/>
</dbReference>
<reference evidence="3 4" key="1">
    <citation type="submission" date="2019-06" db="EMBL/GenBank/DDBJ databases">
        <title>Genome sequence of Litorilinea aerophila BAA-2444.</title>
        <authorList>
            <person name="Maclea K.S."/>
            <person name="Maurais E.G."/>
            <person name="Iannazzi L.C."/>
        </authorList>
    </citation>
    <scope>NUCLEOTIDE SEQUENCE [LARGE SCALE GENOMIC DNA]</scope>
    <source>
        <strain evidence="3 4">ATCC BAA-2444</strain>
    </source>
</reference>
<dbReference type="InterPro" id="IPR036291">
    <property type="entry name" value="NAD(P)-bd_dom_sf"/>
</dbReference>
<dbReference type="InterPro" id="IPR050721">
    <property type="entry name" value="Trk_Ktr_HKT_K-transport"/>
</dbReference>
<dbReference type="Pfam" id="PF02080">
    <property type="entry name" value="TrkA_C"/>
    <property type="match status" value="1"/>
</dbReference>
<accession>A0A540VCU8</accession>
<protein>
    <submittedName>
        <fullName evidence="3">TrkA family potassium uptake protein</fullName>
    </submittedName>
</protein>
<organism evidence="3 4">
    <name type="scientific">Litorilinea aerophila</name>
    <dbReference type="NCBI Taxonomy" id="1204385"/>
    <lineage>
        <taxon>Bacteria</taxon>
        <taxon>Bacillati</taxon>
        <taxon>Chloroflexota</taxon>
        <taxon>Caldilineae</taxon>
        <taxon>Caldilineales</taxon>
        <taxon>Caldilineaceae</taxon>
        <taxon>Litorilinea</taxon>
    </lineage>
</organism>
<feature type="domain" description="RCK N-terminal" evidence="1">
    <location>
        <begin position="47"/>
        <end position="164"/>
    </location>
</feature>
<dbReference type="InterPro" id="IPR036721">
    <property type="entry name" value="RCK_C_sf"/>
</dbReference>
<dbReference type="PROSITE" id="PS51201">
    <property type="entry name" value="RCK_N"/>
    <property type="match status" value="1"/>
</dbReference>
<sequence>MTKAREKWLHFLNRLNPLGTEQVRPPRRETEHGEAVLPYPAAKKGKTNEYVVIGLGRFGTSVAKTLVSYGRNVLAIDSDYNRVQELSTSLPHVIQLDATNYEALKQAGVDEFDTGLVCIGTDFESNVLATVLLNRLGVQRVIAKARTRTQKEILLRVGADEVILPEHEAGVRLARKLAAGHFIDYLEVSNDVGIVELVAPSSFWGHTFAELALRQRYGLTAMAVRRGSELIVSPSANFRIEPNDILVVLGKIEDAERLNQ</sequence>
<proteinExistence type="predicted"/>
<dbReference type="Gene3D" id="3.40.50.720">
    <property type="entry name" value="NAD(P)-binding Rossmann-like Domain"/>
    <property type="match status" value="1"/>
</dbReference>
<dbReference type="AlphaFoldDB" id="A0A540VCU8"/>
<dbReference type="RefSeq" id="WP_141611162.1">
    <property type="nucleotide sequence ID" value="NZ_VIGC02000022.1"/>
</dbReference>
<dbReference type="GO" id="GO:0008324">
    <property type="term" value="F:monoatomic cation transmembrane transporter activity"/>
    <property type="evidence" value="ECO:0007669"/>
    <property type="project" value="InterPro"/>
</dbReference>
<name>A0A540VCU8_9CHLR</name>
<dbReference type="InterPro" id="IPR006037">
    <property type="entry name" value="RCK_C"/>
</dbReference>
<dbReference type="PANTHER" id="PTHR43833">
    <property type="entry name" value="POTASSIUM CHANNEL PROTEIN 2-RELATED-RELATED"/>
    <property type="match status" value="1"/>
</dbReference>
<dbReference type="PANTHER" id="PTHR43833:SF7">
    <property type="entry name" value="KTR SYSTEM POTASSIUM UPTAKE PROTEIN C"/>
    <property type="match status" value="1"/>
</dbReference>
<dbReference type="PROSITE" id="PS51202">
    <property type="entry name" value="RCK_C"/>
    <property type="match status" value="1"/>
</dbReference>
<dbReference type="Proteomes" id="UP000317371">
    <property type="component" value="Unassembled WGS sequence"/>
</dbReference>
<dbReference type="Gene3D" id="3.30.70.1450">
    <property type="entry name" value="Regulator of K+ conductance, C-terminal domain"/>
    <property type="match status" value="1"/>
</dbReference>
<evidence type="ECO:0000259" key="2">
    <source>
        <dbReference type="PROSITE" id="PS51202"/>
    </source>
</evidence>
<dbReference type="InterPro" id="IPR003148">
    <property type="entry name" value="RCK_N"/>
</dbReference>
<evidence type="ECO:0000259" key="1">
    <source>
        <dbReference type="PROSITE" id="PS51201"/>
    </source>
</evidence>
<dbReference type="SUPFAM" id="SSF116726">
    <property type="entry name" value="TrkA C-terminal domain-like"/>
    <property type="match status" value="1"/>
</dbReference>